<gene>
    <name evidence="5" type="ORF">FCN18_12820</name>
</gene>
<comment type="similarity">
    <text evidence="1 2">Belongs to the anti-sigma-factor antagonist family.</text>
</comment>
<dbReference type="PANTHER" id="PTHR33495:SF2">
    <property type="entry name" value="ANTI-SIGMA FACTOR ANTAGONIST TM_1081-RELATED"/>
    <property type="match status" value="1"/>
</dbReference>
<protein>
    <recommendedName>
        <fullName evidence="2">Anti-sigma factor antagonist</fullName>
    </recommendedName>
</protein>
<dbReference type="InterPro" id="IPR002645">
    <property type="entry name" value="STAS_dom"/>
</dbReference>
<name>A0ABY2S857_9PSEU</name>
<organism evidence="5 6">
    <name type="scientific">Prauserella endophytica</name>
    <dbReference type="NCBI Taxonomy" id="1592324"/>
    <lineage>
        <taxon>Bacteria</taxon>
        <taxon>Bacillati</taxon>
        <taxon>Actinomycetota</taxon>
        <taxon>Actinomycetes</taxon>
        <taxon>Pseudonocardiales</taxon>
        <taxon>Pseudonocardiaceae</taxon>
        <taxon>Prauserella</taxon>
        <taxon>Prauserella coralliicola group</taxon>
    </lineage>
</organism>
<dbReference type="Gene3D" id="3.30.750.24">
    <property type="entry name" value="STAS domain"/>
    <property type="match status" value="1"/>
</dbReference>
<dbReference type="CDD" id="cd07043">
    <property type="entry name" value="STAS_anti-anti-sigma_factors"/>
    <property type="match status" value="1"/>
</dbReference>
<evidence type="ECO:0000256" key="2">
    <source>
        <dbReference type="RuleBase" id="RU003749"/>
    </source>
</evidence>
<feature type="region of interest" description="Disordered" evidence="3">
    <location>
        <begin position="1"/>
        <end position="24"/>
    </location>
</feature>
<evidence type="ECO:0000256" key="1">
    <source>
        <dbReference type="ARBA" id="ARBA00009013"/>
    </source>
</evidence>
<dbReference type="NCBIfam" id="TIGR00377">
    <property type="entry name" value="ant_ant_sig"/>
    <property type="match status" value="1"/>
</dbReference>
<dbReference type="PANTHER" id="PTHR33495">
    <property type="entry name" value="ANTI-SIGMA FACTOR ANTAGONIST TM_1081-RELATED-RELATED"/>
    <property type="match status" value="1"/>
</dbReference>
<dbReference type="InterPro" id="IPR036513">
    <property type="entry name" value="STAS_dom_sf"/>
</dbReference>
<evidence type="ECO:0000256" key="3">
    <source>
        <dbReference type="SAM" id="MobiDB-lite"/>
    </source>
</evidence>
<dbReference type="PROSITE" id="PS50801">
    <property type="entry name" value="STAS"/>
    <property type="match status" value="1"/>
</dbReference>
<feature type="domain" description="STAS" evidence="4">
    <location>
        <begin position="166"/>
        <end position="277"/>
    </location>
</feature>
<dbReference type="EMBL" id="SWMS01000005">
    <property type="protein sequence ID" value="TKG71641.1"/>
    <property type="molecule type" value="Genomic_DNA"/>
</dbReference>
<comment type="caution">
    <text evidence="5">The sequence shown here is derived from an EMBL/GenBank/DDBJ whole genome shotgun (WGS) entry which is preliminary data.</text>
</comment>
<dbReference type="SUPFAM" id="SSF52091">
    <property type="entry name" value="SpoIIaa-like"/>
    <property type="match status" value="1"/>
</dbReference>
<evidence type="ECO:0000259" key="4">
    <source>
        <dbReference type="PROSITE" id="PS50801"/>
    </source>
</evidence>
<dbReference type="Pfam" id="PF01740">
    <property type="entry name" value="STAS"/>
    <property type="match status" value="1"/>
</dbReference>
<proteinExistence type="inferred from homology"/>
<dbReference type="Proteomes" id="UP000309992">
    <property type="component" value="Unassembled WGS sequence"/>
</dbReference>
<accession>A0ABY2S857</accession>
<sequence length="279" mass="29306">MSAACWPAETASSPTTPSWSSTNWSAMPIGTPEALAPVASAWSARAGACGLRLTTPPSPDRGCAPRTDPAVAGWSWSISWPPPGASSTTPTTRPCGPKYPWTVRAAAAARPDICPWHRSASPEQPALRAAFDEVTPRRAHIASRAIRVACVVVTQRSEAEPSPPGLDILHQVVDGTLVVAVTGEVDLDTAPLLHTAITAAIDRAGGGLCVVDLTAVTFLDSAGLTALLQAAHHPPTHRDTLRIVVDSNRPVIRPIEITGLDDELRLYHTVDEALNASKA</sequence>
<evidence type="ECO:0000313" key="5">
    <source>
        <dbReference type="EMBL" id="TKG71641.1"/>
    </source>
</evidence>
<reference evidence="5 6" key="1">
    <citation type="journal article" date="2015" name="Antonie Van Leeuwenhoek">
        <title>Prauserella endophytica sp. nov., an endophytic actinobacterium isolated from Tamarix taklamakanensis.</title>
        <authorList>
            <person name="Liu J.M."/>
            <person name="Habden X."/>
            <person name="Guo L."/>
            <person name="Tuo L."/>
            <person name="Jiang Z.K."/>
            <person name="Liu S.W."/>
            <person name="Liu X.F."/>
            <person name="Chen L."/>
            <person name="Li R.F."/>
            <person name="Zhang Y.Q."/>
            <person name="Sun C.H."/>
        </authorList>
    </citation>
    <scope>NUCLEOTIDE SEQUENCE [LARGE SCALE GENOMIC DNA]</scope>
    <source>
        <strain evidence="5 6">CGMCC 4.7182</strain>
    </source>
</reference>
<keyword evidence="6" id="KW-1185">Reference proteome</keyword>
<dbReference type="InterPro" id="IPR003658">
    <property type="entry name" value="Anti-sigma_ant"/>
</dbReference>
<evidence type="ECO:0000313" key="6">
    <source>
        <dbReference type="Proteomes" id="UP000309992"/>
    </source>
</evidence>